<protein>
    <submittedName>
        <fullName evidence="3">Uncharacterized protein</fullName>
    </submittedName>
</protein>
<keyword evidence="4" id="KW-1185">Reference proteome</keyword>
<evidence type="ECO:0000313" key="4">
    <source>
        <dbReference type="Proteomes" id="UP000070544"/>
    </source>
</evidence>
<feature type="coiled-coil region" evidence="1">
    <location>
        <begin position="84"/>
        <end position="111"/>
    </location>
</feature>
<evidence type="ECO:0000256" key="1">
    <source>
        <dbReference type="SAM" id="Coils"/>
    </source>
</evidence>
<dbReference type="EMBL" id="KQ965733">
    <property type="protein sequence ID" value="KXS21237.1"/>
    <property type="molecule type" value="Genomic_DNA"/>
</dbReference>
<gene>
    <name evidence="3" type="ORF">M427DRAFT_314123</name>
</gene>
<name>A0A139AX04_GONPJ</name>
<sequence length="314" mass="35161">MEPPGIAMDTCSPPFHQCRENSRILSSLQTHRSDLARLRDECASRAEQCLSLSQRLSVTQTALAARSAALKETLHAWKQCKIELSKATREAESYKAEADDAKKMAKGEQLRGREKSKVEAEVCDTVERHGYELDHLKTTLTHGTAKALSAALVRIRSLERRENHLQTLLRERGNELQECRKMLKEKGTELELVVAKHETRNEVSSESKLSATPMTVGPTSPQTSFESRGTQATIVSDHNEGACPRCRHCRSALKKQRATEEEVAARAAEIAATVRTHNVLASSVFCKPRCSSCGSMHRSFVSIHPSYHFHRNFW</sequence>
<dbReference type="AlphaFoldDB" id="A0A139AX04"/>
<evidence type="ECO:0000256" key="2">
    <source>
        <dbReference type="SAM" id="MobiDB-lite"/>
    </source>
</evidence>
<feature type="region of interest" description="Disordered" evidence="2">
    <location>
        <begin position="201"/>
        <end position="227"/>
    </location>
</feature>
<feature type="compositionally biased region" description="Polar residues" evidence="2">
    <location>
        <begin position="206"/>
        <end position="227"/>
    </location>
</feature>
<evidence type="ECO:0000313" key="3">
    <source>
        <dbReference type="EMBL" id="KXS21237.1"/>
    </source>
</evidence>
<dbReference type="Proteomes" id="UP000070544">
    <property type="component" value="Unassembled WGS sequence"/>
</dbReference>
<accession>A0A139AX04</accession>
<keyword evidence="1" id="KW-0175">Coiled coil</keyword>
<organism evidence="3 4">
    <name type="scientific">Gonapodya prolifera (strain JEL478)</name>
    <name type="common">Monoblepharis prolifera</name>
    <dbReference type="NCBI Taxonomy" id="1344416"/>
    <lineage>
        <taxon>Eukaryota</taxon>
        <taxon>Fungi</taxon>
        <taxon>Fungi incertae sedis</taxon>
        <taxon>Chytridiomycota</taxon>
        <taxon>Chytridiomycota incertae sedis</taxon>
        <taxon>Monoblepharidomycetes</taxon>
        <taxon>Monoblepharidales</taxon>
        <taxon>Gonapodyaceae</taxon>
        <taxon>Gonapodya</taxon>
    </lineage>
</organism>
<reference evidence="3 4" key="1">
    <citation type="journal article" date="2015" name="Genome Biol. Evol.">
        <title>Phylogenomic analyses indicate that early fungi evolved digesting cell walls of algal ancestors of land plants.</title>
        <authorList>
            <person name="Chang Y."/>
            <person name="Wang S."/>
            <person name="Sekimoto S."/>
            <person name="Aerts A.L."/>
            <person name="Choi C."/>
            <person name="Clum A."/>
            <person name="LaButti K.M."/>
            <person name="Lindquist E.A."/>
            <person name="Yee Ngan C."/>
            <person name="Ohm R.A."/>
            <person name="Salamov A.A."/>
            <person name="Grigoriev I.V."/>
            <person name="Spatafora J.W."/>
            <person name="Berbee M.L."/>
        </authorList>
    </citation>
    <scope>NUCLEOTIDE SEQUENCE [LARGE SCALE GENOMIC DNA]</scope>
    <source>
        <strain evidence="3 4">JEL478</strain>
    </source>
</reference>
<proteinExistence type="predicted"/>